<dbReference type="InterPro" id="IPR012392">
    <property type="entry name" value="3-ktacl-CoA_syn"/>
</dbReference>
<protein>
    <recommendedName>
        <fullName evidence="4">FAE domain-containing protein</fullName>
    </recommendedName>
</protein>
<dbReference type="AlphaFoldDB" id="A0A5P1F2T1"/>
<evidence type="ECO:0000259" key="4">
    <source>
        <dbReference type="Pfam" id="PF08392"/>
    </source>
</evidence>
<keyword evidence="6" id="KW-1185">Reference proteome</keyword>
<reference evidence="6" key="1">
    <citation type="journal article" date="2017" name="Nat. Commun.">
        <title>The asparagus genome sheds light on the origin and evolution of a young Y chromosome.</title>
        <authorList>
            <person name="Harkess A."/>
            <person name="Zhou J."/>
            <person name="Xu C."/>
            <person name="Bowers J.E."/>
            <person name="Van der Hulst R."/>
            <person name="Ayyampalayam S."/>
            <person name="Mercati F."/>
            <person name="Riccardi P."/>
            <person name="McKain M.R."/>
            <person name="Kakrana A."/>
            <person name="Tang H."/>
            <person name="Ray J."/>
            <person name="Groenendijk J."/>
            <person name="Arikit S."/>
            <person name="Mathioni S.M."/>
            <person name="Nakano M."/>
            <person name="Shan H."/>
            <person name="Telgmann-Rauber A."/>
            <person name="Kanno A."/>
            <person name="Yue Z."/>
            <person name="Chen H."/>
            <person name="Li W."/>
            <person name="Chen Y."/>
            <person name="Xu X."/>
            <person name="Zhang Y."/>
            <person name="Luo S."/>
            <person name="Chen H."/>
            <person name="Gao J."/>
            <person name="Mao Z."/>
            <person name="Pires J.C."/>
            <person name="Luo M."/>
            <person name="Kudrna D."/>
            <person name="Wing R.A."/>
            <person name="Meyers B.C."/>
            <person name="Yi K."/>
            <person name="Kong H."/>
            <person name="Lavrijsen P."/>
            <person name="Sunseri F."/>
            <person name="Falavigna A."/>
            <person name="Ye Y."/>
            <person name="Leebens-Mack J.H."/>
            <person name="Chen G."/>
        </authorList>
    </citation>
    <scope>NUCLEOTIDE SEQUENCE [LARGE SCALE GENOMIC DNA]</scope>
    <source>
        <strain evidence="6">cv. DH0086</strain>
    </source>
</reference>
<dbReference type="InterPro" id="IPR013601">
    <property type="entry name" value="FAE1_typ3_polyketide_synth"/>
</dbReference>
<feature type="transmembrane region" description="Helical" evidence="3">
    <location>
        <begin position="86"/>
        <end position="104"/>
    </location>
</feature>
<evidence type="ECO:0000313" key="6">
    <source>
        <dbReference type="Proteomes" id="UP000243459"/>
    </source>
</evidence>
<dbReference type="Pfam" id="PF08392">
    <property type="entry name" value="FAE1_CUT1_RppA"/>
    <property type="match status" value="1"/>
</dbReference>
<keyword evidence="3" id="KW-0472">Membrane</keyword>
<accession>A0A5P1F2T1</accession>
<gene>
    <name evidence="5" type="ORF">A4U43_C04F21650</name>
</gene>
<sequence length="253" mass="28674">MEIAEPGVMDRERLTAEMAFKDTSIVIKIRRRLPDFLQSVKLKYVKLGFRYTRLPSVYLLLPLLAVAAALALRIETKVTVPAVDFVTALSTSAVTVFILTAYYFKRPRPVYLVDYACYKPEDKHKISNGSFFEDDGRTKAFNGQFPRLSDQNHHSIRIRRQTYLPPESQARPPRTEPWPSEAGAEAVSFGCLISLFEIHGYQSQRYVGRAHRQLAQHKPTRVSAEPMMPGVSARGGSAPRAVRAFILGEREYI</sequence>
<dbReference type="Proteomes" id="UP000243459">
    <property type="component" value="Chromosome 4"/>
</dbReference>
<keyword evidence="1" id="KW-0808">Transferase</keyword>
<evidence type="ECO:0000313" key="5">
    <source>
        <dbReference type="EMBL" id="ONK72655.1"/>
    </source>
</evidence>
<dbReference type="EMBL" id="CM007384">
    <property type="protein sequence ID" value="ONK72655.1"/>
    <property type="molecule type" value="Genomic_DNA"/>
</dbReference>
<dbReference type="GO" id="GO:0006633">
    <property type="term" value="P:fatty acid biosynthetic process"/>
    <property type="evidence" value="ECO:0007669"/>
    <property type="project" value="InterPro"/>
</dbReference>
<organism evidence="5 6">
    <name type="scientific">Asparagus officinalis</name>
    <name type="common">Garden asparagus</name>
    <dbReference type="NCBI Taxonomy" id="4686"/>
    <lineage>
        <taxon>Eukaryota</taxon>
        <taxon>Viridiplantae</taxon>
        <taxon>Streptophyta</taxon>
        <taxon>Embryophyta</taxon>
        <taxon>Tracheophyta</taxon>
        <taxon>Spermatophyta</taxon>
        <taxon>Magnoliopsida</taxon>
        <taxon>Liliopsida</taxon>
        <taxon>Asparagales</taxon>
        <taxon>Asparagaceae</taxon>
        <taxon>Asparagoideae</taxon>
        <taxon>Asparagus</taxon>
    </lineage>
</organism>
<feature type="region of interest" description="Disordered" evidence="2">
    <location>
        <begin position="161"/>
        <end position="181"/>
    </location>
</feature>
<dbReference type="GO" id="GO:0016747">
    <property type="term" value="F:acyltransferase activity, transferring groups other than amino-acyl groups"/>
    <property type="evidence" value="ECO:0007669"/>
    <property type="project" value="InterPro"/>
</dbReference>
<keyword evidence="1" id="KW-0012">Acyltransferase</keyword>
<dbReference type="GO" id="GO:0016020">
    <property type="term" value="C:membrane"/>
    <property type="evidence" value="ECO:0007669"/>
    <property type="project" value="InterPro"/>
</dbReference>
<keyword evidence="3" id="KW-1133">Transmembrane helix</keyword>
<proteinExistence type="predicted"/>
<dbReference type="Gramene" id="ONK72655">
    <property type="protein sequence ID" value="ONK72655"/>
    <property type="gene ID" value="A4U43_C04F21650"/>
</dbReference>
<dbReference type="PANTHER" id="PTHR31561">
    <property type="entry name" value="3-KETOACYL-COA SYNTHASE"/>
    <property type="match status" value="1"/>
</dbReference>
<name>A0A5P1F2T1_ASPOF</name>
<keyword evidence="3" id="KW-0812">Transmembrane</keyword>
<evidence type="ECO:0000256" key="1">
    <source>
        <dbReference type="ARBA" id="ARBA00023315"/>
    </source>
</evidence>
<feature type="transmembrane region" description="Helical" evidence="3">
    <location>
        <begin position="56"/>
        <end position="74"/>
    </location>
</feature>
<evidence type="ECO:0000256" key="3">
    <source>
        <dbReference type="SAM" id="Phobius"/>
    </source>
</evidence>
<feature type="domain" description="FAE" evidence="4">
    <location>
        <begin position="103"/>
        <end position="200"/>
    </location>
</feature>
<evidence type="ECO:0000256" key="2">
    <source>
        <dbReference type="SAM" id="MobiDB-lite"/>
    </source>
</evidence>